<evidence type="ECO:0000256" key="1">
    <source>
        <dbReference type="SAM" id="MobiDB-lite"/>
    </source>
</evidence>
<accession>N1Q515</accession>
<keyword evidence="3" id="KW-1185">Reference proteome</keyword>
<organism evidence="2 3">
    <name type="scientific">Dothistroma septosporum (strain NZE10 / CBS 128990)</name>
    <name type="common">Red band needle blight fungus</name>
    <name type="synonym">Mycosphaerella pini</name>
    <dbReference type="NCBI Taxonomy" id="675120"/>
    <lineage>
        <taxon>Eukaryota</taxon>
        <taxon>Fungi</taxon>
        <taxon>Dikarya</taxon>
        <taxon>Ascomycota</taxon>
        <taxon>Pezizomycotina</taxon>
        <taxon>Dothideomycetes</taxon>
        <taxon>Dothideomycetidae</taxon>
        <taxon>Mycosphaerellales</taxon>
        <taxon>Mycosphaerellaceae</taxon>
        <taxon>Dothistroma</taxon>
    </lineage>
</organism>
<reference evidence="2 3" key="2">
    <citation type="journal article" date="2012" name="PLoS Pathog.">
        <title>Diverse lifestyles and strategies of plant pathogenesis encoded in the genomes of eighteen Dothideomycetes fungi.</title>
        <authorList>
            <person name="Ohm R.A."/>
            <person name="Feau N."/>
            <person name="Henrissat B."/>
            <person name="Schoch C.L."/>
            <person name="Horwitz B.A."/>
            <person name="Barry K.W."/>
            <person name="Condon B.J."/>
            <person name="Copeland A.C."/>
            <person name="Dhillon B."/>
            <person name="Glaser F."/>
            <person name="Hesse C.N."/>
            <person name="Kosti I."/>
            <person name="LaButti K."/>
            <person name="Lindquist E.A."/>
            <person name="Lucas S."/>
            <person name="Salamov A.A."/>
            <person name="Bradshaw R.E."/>
            <person name="Ciuffetti L."/>
            <person name="Hamelin R.C."/>
            <person name="Kema G.H.J."/>
            <person name="Lawrence C."/>
            <person name="Scott J.A."/>
            <person name="Spatafora J.W."/>
            <person name="Turgeon B.G."/>
            <person name="de Wit P.J.G.M."/>
            <person name="Zhong S."/>
            <person name="Goodwin S.B."/>
            <person name="Grigoriev I.V."/>
        </authorList>
    </citation>
    <scope>NUCLEOTIDE SEQUENCE [LARGE SCALE GENOMIC DNA]</scope>
    <source>
        <strain evidence="3">NZE10 / CBS 128990</strain>
    </source>
</reference>
<dbReference type="PANTHER" id="PTHR42339">
    <property type="entry name" value="HISTONE H1"/>
    <property type="match status" value="1"/>
</dbReference>
<name>N1Q515_DOTSN</name>
<dbReference type="AlphaFoldDB" id="N1Q515"/>
<feature type="region of interest" description="Disordered" evidence="1">
    <location>
        <begin position="15"/>
        <end position="39"/>
    </location>
</feature>
<sequence>MQPATPTSLATTLLAGMKMPTNGPKTASKASAGRTGSAAPTADIGRLFLDGEDERDFRLYDSCDELRKKITAHSMKAGVTQTHFCRDLIEHLHATGKCWTIGSSSRDASDLFAMR</sequence>
<dbReference type="Proteomes" id="UP000016933">
    <property type="component" value="Unassembled WGS sequence"/>
</dbReference>
<proteinExistence type="predicted"/>
<dbReference type="HOGENOM" id="CLU_2108942_0_0_1"/>
<reference evidence="3" key="1">
    <citation type="journal article" date="2012" name="PLoS Genet.">
        <title>The genomes of the fungal plant pathogens Cladosporium fulvum and Dothistroma septosporum reveal adaptation to different hosts and lifestyles but also signatures of common ancestry.</title>
        <authorList>
            <person name="de Wit P.J.G.M."/>
            <person name="van der Burgt A."/>
            <person name="Oekmen B."/>
            <person name="Stergiopoulos I."/>
            <person name="Abd-Elsalam K.A."/>
            <person name="Aerts A.L."/>
            <person name="Bahkali A.H."/>
            <person name="Beenen H.G."/>
            <person name="Chettri P."/>
            <person name="Cox M.P."/>
            <person name="Datema E."/>
            <person name="de Vries R.P."/>
            <person name="Dhillon B."/>
            <person name="Ganley A.R."/>
            <person name="Griffiths S.A."/>
            <person name="Guo Y."/>
            <person name="Hamelin R.C."/>
            <person name="Henrissat B."/>
            <person name="Kabir M.S."/>
            <person name="Jashni M.K."/>
            <person name="Kema G."/>
            <person name="Klaubauf S."/>
            <person name="Lapidus A."/>
            <person name="Levasseur A."/>
            <person name="Lindquist E."/>
            <person name="Mehrabi R."/>
            <person name="Ohm R.A."/>
            <person name="Owen T.J."/>
            <person name="Salamov A."/>
            <person name="Schwelm A."/>
            <person name="Schijlen E."/>
            <person name="Sun H."/>
            <person name="van den Burg H.A."/>
            <person name="van Ham R.C.H.J."/>
            <person name="Zhang S."/>
            <person name="Goodwin S.B."/>
            <person name="Grigoriev I.V."/>
            <person name="Collemare J."/>
            <person name="Bradshaw R.E."/>
        </authorList>
    </citation>
    <scope>NUCLEOTIDE SEQUENCE [LARGE SCALE GENOMIC DNA]</scope>
    <source>
        <strain evidence="3">NZE10 / CBS 128990</strain>
    </source>
</reference>
<evidence type="ECO:0000313" key="3">
    <source>
        <dbReference type="Proteomes" id="UP000016933"/>
    </source>
</evidence>
<dbReference type="PANTHER" id="PTHR42339:SF1">
    <property type="entry name" value="HISTONE H1"/>
    <property type="match status" value="1"/>
</dbReference>
<dbReference type="EMBL" id="KB446535">
    <property type="protein sequence ID" value="EME49914.1"/>
    <property type="molecule type" value="Genomic_DNA"/>
</dbReference>
<evidence type="ECO:0000313" key="2">
    <source>
        <dbReference type="EMBL" id="EME49914.1"/>
    </source>
</evidence>
<dbReference type="OrthoDB" id="2592504at2759"/>
<protein>
    <submittedName>
        <fullName evidence="2">Uncharacterized protein</fullName>
    </submittedName>
</protein>
<gene>
    <name evidence="2" type="ORF">DOTSEDRAFT_68657</name>
</gene>